<dbReference type="OrthoDB" id="429813at2759"/>
<dbReference type="PANTHER" id="PTHR11011">
    <property type="entry name" value="MALE STERILITY PROTEIN 2-RELATED"/>
    <property type="match status" value="1"/>
</dbReference>
<feature type="region of interest" description="Disordered" evidence="2">
    <location>
        <begin position="1476"/>
        <end position="1497"/>
    </location>
</feature>
<feature type="compositionally biased region" description="Low complexity" evidence="2">
    <location>
        <begin position="73"/>
        <end position="107"/>
    </location>
</feature>
<dbReference type="InterPro" id="IPR036291">
    <property type="entry name" value="NAD(P)-bd_dom_sf"/>
</dbReference>
<proteinExistence type="inferred from homology"/>
<dbReference type="EC" id="1.2.1.84" evidence="1"/>
<dbReference type="GO" id="GO:0102965">
    <property type="term" value="F:alcohol-forming long-chain fatty acyl-CoA reductase activity"/>
    <property type="evidence" value="ECO:0007669"/>
    <property type="project" value="UniProtKB-EC"/>
</dbReference>
<dbReference type="Pfam" id="PF07993">
    <property type="entry name" value="NAD_binding_4"/>
    <property type="match status" value="1"/>
</dbReference>
<keyword evidence="1" id="KW-0521">NADP</keyword>
<feature type="region of interest" description="Disordered" evidence="2">
    <location>
        <begin position="22"/>
        <end position="107"/>
    </location>
</feature>
<feature type="region of interest" description="Disordered" evidence="2">
    <location>
        <begin position="1013"/>
        <end position="1043"/>
    </location>
</feature>
<feature type="domain" description="Thioester reductase (TE)" evidence="4">
    <location>
        <begin position="170"/>
        <end position="468"/>
    </location>
</feature>
<accession>A0A168P947</accession>
<dbReference type="GO" id="GO:0080019">
    <property type="term" value="F:alcohol-forming very long-chain fatty acyl-CoA reductase activity"/>
    <property type="evidence" value="ECO:0007669"/>
    <property type="project" value="InterPro"/>
</dbReference>
<dbReference type="EMBL" id="LT553633">
    <property type="protein sequence ID" value="SAM01980.1"/>
    <property type="molecule type" value="Genomic_DNA"/>
</dbReference>
<dbReference type="Pfam" id="PF01553">
    <property type="entry name" value="Acyltransferase"/>
    <property type="match status" value="1"/>
</dbReference>
<dbReference type="InterPro" id="IPR013120">
    <property type="entry name" value="FAR_NAD-bd"/>
</dbReference>
<keyword evidence="1" id="KW-0444">Lipid biosynthesis</keyword>
<feature type="compositionally biased region" description="Polar residues" evidence="2">
    <location>
        <begin position="52"/>
        <end position="68"/>
    </location>
</feature>
<name>A0A168P947_ABSGL</name>
<dbReference type="CDD" id="cd05236">
    <property type="entry name" value="FAR-N_SDR_e"/>
    <property type="match status" value="1"/>
</dbReference>
<dbReference type="Proteomes" id="UP000078561">
    <property type="component" value="Unassembled WGS sequence"/>
</dbReference>
<comment type="similarity">
    <text evidence="1">Belongs to the fatty acyl-CoA reductase family.</text>
</comment>
<keyword evidence="1" id="KW-0560">Oxidoreductase</keyword>
<evidence type="ECO:0000256" key="2">
    <source>
        <dbReference type="SAM" id="MobiDB-lite"/>
    </source>
</evidence>
<keyword evidence="7" id="KW-1185">Reference proteome</keyword>
<comment type="catalytic activity">
    <reaction evidence="1">
        <text>a long-chain fatty acyl-CoA + 2 NADPH + 2 H(+) = a long-chain primary fatty alcohol + 2 NADP(+) + CoA</text>
        <dbReference type="Rhea" id="RHEA:52716"/>
        <dbReference type="ChEBI" id="CHEBI:15378"/>
        <dbReference type="ChEBI" id="CHEBI:57287"/>
        <dbReference type="ChEBI" id="CHEBI:57783"/>
        <dbReference type="ChEBI" id="CHEBI:58349"/>
        <dbReference type="ChEBI" id="CHEBI:77396"/>
        <dbReference type="ChEBI" id="CHEBI:83139"/>
        <dbReference type="EC" id="1.2.1.84"/>
    </reaction>
</comment>
<sequence length="1612" mass="178033">MEAPQPGESDTLAVKEALVAAADTNTQDVPSIVISNEQGLVDTPETSPAPDTVTQQPSPPTQDGNTTEAIVEPDTTTVPSPSSVTDNTPPPSSTGSTGHSESGGPTTALEGEAVTATAHAAPASPSHKEESETSLNNTIPATEAISPSLSTDTTLQGPVIDFYRNKNVLLTGSTGFIGKSILWKLIHSLGGSIGRIYLLVRNGNTKRSKMGRPNDRIKNEILNNKAFVSLRHSMGESVFDDIVHNKIIPISGDIISPDLSMSSEDRENVVENVHIVLHCAATVDYHERLDLSLETNTLGTLRLMDLADECIKMEAFVHVSLAYLNTSLPDGYIQERVYPMDLGDPEDLLKETVALELQDIPKMTQRILQYYPNTYTFTKSLTEHLILKRVDYNRVEEIQGGKSQWPISIVRASHVGAGALEPLPGWVDGVTGMNGMVFLLGHGMQVLQPDIGGHTADIVPVDYFSRVIIGSPVFMSPPGVKFVLPYNEIIREDVEPHRQRLSGVQYFPVIHQVSATSMQPVTWRHIYDSVRHYWTRNTKTTLPTSDQYFVSNKSLFKTRLFTKYNSPQSLNAVSAAISGNNTNTNNGITFGANNRMEPSVVNRTVEVASRMAEANQALLRHQWILENDNVYKLESHLEADPLFQLSGYYSSGFDWDAYMINYSHGTHIYIAQGPIGTRNLALASGWDCAIYSKVPVVRHSIIDRQIESVVFSLADIQKRTERMLNQVISSLEQPSLAQLGSLNGAAAGGASTGVNDVKKLSEDWVADFDTSLDDWCHDDSGILTDGKHAADLGRWVTHIGEHDEAIKIIVLNDRRVGASIRQIIESSGVPKQTVVGEALKIVQRMRERTQLAYVWFAGSFLDALFKRLFSCIRLRDEDVFRLKEQIKCKNVVYVPVSKTLLDQLLVWYICLRYHLPVPALVCDEALALLGPVSDILRIAGAYFIRRDKATRSPLNTAVAAAYTEALLHEHGALSMLLERARSRTGRIQAVYDDGILDMVVEATLERNQQIPHTLNQQQAPPLSPTPSIDSHSSTATGTTRSSFDYSVGGVAKETVIVPIHITYEKIPDLRMLIDQVLDQKAKESKVDPPATVDGTPSVKAATTTAARLSRSTSFLRPSASVAGRAANKDNGTTENGKYGRVYVGFGDVVDINKAKDEVLGSLDKSLTGTEQHALISAHIAKRIQHQQHSSTIISPVSVVAAVVLYGRTTNGLPLGKINGHAEWLKNEVIDKGMSIDWQDSEDAETIVAYSLNLLDTRTNIVVEGGKRINENTNIRVVDHADNVMDLSYMANQIIEIFLPEAIFSVVYLSYGPQAILTRDELFAKFIFLVRLLKDEFIYTWSIDEVKGTDHYEKLAMKESDHKDYSRICLFASFLYPTLDAYWITSCSLSALRDLPYMPRKIVPVLSQWIAAHLISGRRTIYREVLSTEASQNAVNNFMAIGFIDAVHPKTKLSPDAQILLLELGIRTNEDLVMVSDRSHAKEGQTKRNKDDGHPDNGDDILSQLLDIASLCHEIEKYRFGAGDAQLLGLRQNAQVFDKCQNQIRSILRAEQSYSSQHGMELIRDEDQMIQLVYSLKASANAALSTDGLGNGRNPRRVSEAYNLKSSYRDDGV</sequence>
<dbReference type="SUPFAM" id="SSF51735">
    <property type="entry name" value="NAD(P)-binding Rossmann-fold domains"/>
    <property type="match status" value="1"/>
</dbReference>
<evidence type="ECO:0000256" key="1">
    <source>
        <dbReference type="RuleBase" id="RU363097"/>
    </source>
</evidence>
<dbReference type="InterPro" id="IPR045520">
    <property type="entry name" value="GPAT/DHAPAT_C"/>
</dbReference>
<evidence type="ECO:0000259" key="5">
    <source>
        <dbReference type="Pfam" id="PF19277"/>
    </source>
</evidence>
<dbReference type="InterPro" id="IPR002123">
    <property type="entry name" value="Plipid/glycerol_acylTrfase"/>
</dbReference>
<feature type="compositionally biased region" description="Polar residues" evidence="2">
    <location>
        <begin position="23"/>
        <end position="38"/>
    </location>
</feature>
<reference evidence="6" key="1">
    <citation type="submission" date="2016-04" db="EMBL/GenBank/DDBJ databases">
        <authorList>
            <person name="Evans L.H."/>
            <person name="Alamgir A."/>
            <person name="Owens N."/>
            <person name="Weber N.D."/>
            <person name="Virtaneva K."/>
            <person name="Barbian K."/>
            <person name="Babar A."/>
            <person name="Rosenke K."/>
        </authorList>
    </citation>
    <scope>NUCLEOTIDE SEQUENCE [LARGE SCALE GENOMIC DNA]</scope>
    <source>
        <strain evidence="6">CBS 101.48</strain>
    </source>
</reference>
<feature type="domain" description="GPAT/DHAPAT C-terminal" evidence="5">
    <location>
        <begin position="1136"/>
        <end position="1444"/>
    </location>
</feature>
<comment type="function">
    <text evidence="1">Catalyzes the reduction of fatty acyl-CoA to fatty alcohols.</text>
</comment>
<dbReference type="OMA" id="WDPDHHA"/>
<dbReference type="GO" id="GO:0016746">
    <property type="term" value="F:acyltransferase activity"/>
    <property type="evidence" value="ECO:0007669"/>
    <property type="project" value="InterPro"/>
</dbReference>
<gene>
    <name evidence="6" type="primary">ABSGL_07735.1 scaffold 9091</name>
</gene>
<dbReference type="InParanoid" id="A0A168P947"/>
<keyword evidence="1" id="KW-0443">Lipid metabolism</keyword>
<dbReference type="Gene3D" id="3.40.50.720">
    <property type="entry name" value="NAD(P)-binding Rossmann-like Domain"/>
    <property type="match status" value="1"/>
</dbReference>
<dbReference type="Pfam" id="PF19277">
    <property type="entry name" value="GPAT_C"/>
    <property type="match status" value="1"/>
</dbReference>
<dbReference type="STRING" id="4829.A0A168P947"/>
<feature type="compositionally biased region" description="Basic and acidic residues" evidence="2">
    <location>
        <begin position="1476"/>
        <end position="1496"/>
    </location>
</feature>
<feature type="domain" description="Phospholipid/glycerol acyltransferase" evidence="3">
    <location>
        <begin position="883"/>
        <end position="1002"/>
    </location>
</feature>
<evidence type="ECO:0000259" key="4">
    <source>
        <dbReference type="Pfam" id="PF07993"/>
    </source>
</evidence>
<protein>
    <recommendedName>
        <fullName evidence="1">Fatty acyl-CoA reductase</fullName>
        <ecNumber evidence="1">1.2.1.84</ecNumber>
    </recommendedName>
</protein>
<evidence type="ECO:0000313" key="7">
    <source>
        <dbReference type="Proteomes" id="UP000078561"/>
    </source>
</evidence>
<evidence type="ECO:0000259" key="3">
    <source>
        <dbReference type="Pfam" id="PF01553"/>
    </source>
</evidence>
<dbReference type="InterPro" id="IPR026055">
    <property type="entry name" value="FAR"/>
</dbReference>
<dbReference type="GO" id="GO:0006629">
    <property type="term" value="P:lipid metabolic process"/>
    <property type="evidence" value="ECO:0007669"/>
    <property type="project" value="UniProtKB-KW"/>
</dbReference>
<evidence type="ECO:0000313" key="6">
    <source>
        <dbReference type="EMBL" id="SAM01980.1"/>
    </source>
</evidence>
<organism evidence="6">
    <name type="scientific">Absidia glauca</name>
    <name type="common">Pin mould</name>
    <dbReference type="NCBI Taxonomy" id="4829"/>
    <lineage>
        <taxon>Eukaryota</taxon>
        <taxon>Fungi</taxon>
        <taxon>Fungi incertae sedis</taxon>
        <taxon>Mucoromycota</taxon>
        <taxon>Mucoromycotina</taxon>
        <taxon>Mucoromycetes</taxon>
        <taxon>Mucorales</taxon>
        <taxon>Cunninghamellaceae</taxon>
        <taxon>Absidia</taxon>
    </lineage>
</organism>